<keyword evidence="2" id="KW-1185">Reference proteome</keyword>
<dbReference type="Proteomes" id="UP001157502">
    <property type="component" value="Chromosome 17"/>
</dbReference>
<evidence type="ECO:0000313" key="1">
    <source>
        <dbReference type="EMBL" id="KAJ7998446.1"/>
    </source>
</evidence>
<comment type="caution">
    <text evidence="1">The sequence shown here is derived from an EMBL/GenBank/DDBJ whole genome shotgun (WGS) entry which is preliminary data.</text>
</comment>
<organism evidence="1 2">
    <name type="scientific">Dallia pectoralis</name>
    <name type="common">Alaska blackfish</name>
    <dbReference type="NCBI Taxonomy" id="75939"/>
    <lineage>
        <taxon>Eukaryota</taxon>
        <taxon>Metazoa</taxon>
        <taxon>Chordata</taxon>
        <taxon>Craniata</taxon>
        <taxon>Vertebrata</taxon>
        <taxon>Euteleostomi</taxon>
        <taxon>Actinopterygii</taxon>
        <taxon>Neopterygii</taxon>
        <taxon>Teleostei</taxon>
        <taxon>Protacanthopterygii</taxon>
        <taxon>Esociformes</taxon>
        <taxon>Umbridae</taxon>
        <taxon>Dallia</taxon>
    </lineage>
</organism>
<dbReference type="EMBL" id="CM055744">
    <property type="protein sequence ID" value="KAJ7998446.1"/>
    <property type="molecule type" value="Genomic_DNA"/>
</dbReference>
<accession>A0ACC2G4H4</accession>
<proteinExistence type="predicted"/>
<reference evidence="1" key="1">
    <citation type="submission" date="2021-05" db="EMBL/GenBank/DDBJ databases">
        <authorList>
            <person name="Pan Q."/>
            <person name="Jouanno E."/>
            <person name="Zahm M."/>
            <person name="Klopp C."/>
            <person name="Cabau C."/>
            <person name="Louis A."/>
            <person name="Berthelot C."/>
            <person name="Parey E."/>
            <person name="Roest Crollius H."/>
            <person name="Montfort J."/>
            <person name="Robinson-Rechavi M."/>
            <person name="Bouchez O."/>
            <person name="Lampietro C."/>
            <person name="Lopez Roques C."/>
            <person name="Donnadieu C."/>
            <person name="Postlethwait J."/>
            <person name="Bobe J."/>
            <person name="Dillon D."/>
            <person name="Chandos A."/>
            <person name="von Hippel F."/>
            <person name="Guiguen Y."/>
        </authorList>
    </citation>
    <scope>NUCLEOTIDE SEQUENCE</scope>
    <source>
        <strain evidence="1">YG-Jan2019</strain>
    </source>
</reference>
<name>A0ACC2G4H4_DALPE</name>
<sequence>MDPTTVSFFSTVTSGNASSVTSFVTITTDETIKRDNVTTARTTLITTAITILPTNGTTFNATEPPELDFEVAGMGMGLVPFGIITVIGLALAGRRTG</sequence>
<gene>
    <name evidence="1" type="ORF">DPEC_G00205030</name>
</gene>
<protein>
    <submittedName>
        <fullName evidence="1">Uncharacterized protein</fullName>
    </submittedName>
</protein>
<evidence type="ECO:0000313" key="2">
    <source>
        <dbReference type="Proteomes" id="UP001157502"/>
    </source>
</evidence>